<protein>
    <submittedName>
        <fullName evidence="3">Uncharacterized protein</fullName>
    </submittedName>
</protein>
<evidence type="ECO:0000256" key="1">
    <source>
        <dbReference type="SAM" id="MobiDB-lite"/>
    </source>
</evidence>
<accession>A0A914XYH5</accession>
<dbReference type="AlphaFoldDB" id="A0A914XYH5"/>
<dbReference type="Proteomes" id="UP000887577">
    <property type="component" value="Unplaced"/>
</dbReference>
<reference evidence="3" key="1">
    <citation type="submission" date="2022-11" db="UniProtKB">
        <authorList>
            <consortium name="WormBaseParasite"/>
        </authorList>
    </citation>
    <scope>IDENTIFICATION</scope>
</reference>
<name>A0A914XYH5_9BILA</name>
<organism evidence="2 3">
    <name type="scientific">Panagrolaimus superbus</name>
    <dbReference type="NCBI Taxonomy" id="310955"/>
    <lineage>
        <taxon>Eukaryota</taxon>
        <taxon>Metazoa</taxon>
        <taxon>Ecdysozoa</taxon>
        <taxon>Nematoda</taxon>
        <taxon>Chromadorea</taxon>
        <taxon>Rhabditida</taxon>
        <taxon>Tylenchina</taxon>
        <taxon>Panagrolaimomorpha</taxon>
        <taxon>Panagrolaimoidea</taxon>
        <taxon>Panagrolaimidae</taxon>
        <taxon>Panagrolaimus</taxon>
    </lineage>
</organism>
<evidence type="ECO:0000313" key="2">
    <source>
        <dbReference type="Proteomes" id="UP000887577"/>
    </source>
</evidence>
<keyword evidence="2" id="KW-1185">Reference proteome</keyword>
<evidence type="ECO:0000313" key="3">
    <source>
        <dbReference type="WBParaSite" id="PSU_v2.g10744.t1"/>
    </source>
</evidence>
<sequence length="93" mass="10283">MESQASPQLPGDPYARIPGSNYPSPLLSHGASPSRSALFADLESRSRSRTPRSTYDGSVLRESTSEELEGNEQEVDDDEETPHDEQDDEEDDD</sequence>
<dbReference type="WBParaSite" id="PSU_v2.g10744.t1">
    <property type="protein sequence ID" value="PSU_v2.g10744.t1"/>
    <property type="gene ID" value="PSU_v2.g10744"/>
</dbReference>
<feature type="compositionally biased region" description="Acidic residues" evidence="1">
    <location>
        <begin position="65"/>
        <end position="93"/>
    </location>
</feature>
<proteinExistence type="predicted"/>
<feature type="region of interest" description="Disordered" evidence="1">
    <location>
        <begin position="1"/>
        <end position="93"/>
    </location>
</feature>